<dbReference type="InterPro" id="IPR002539">
    <property type="entry name" value="MaoC-like_dom"/>
</dbReference>
<dbReference type="GO" id="GO:0006633">
    <property type="term" value="P:fatty acid biosynthetic process"/>
    <property type="evidence" value="ECO:0007669"/>
    <property type="project" value="InterPro"/>
</dbReference>
<dbReference type="Pfam" id="PF01575">
    <property type="entry name" value="MaoC_dehydratas"/>
    <property type="match status" value="1"/>
</dbReference>
<sequence length="1087" mass="119435">MNSTTDISVLKSKEWFDWKDENVKLAPDQTLTLQTSSSYRYKEKGVYSSVTVEGSAYLTGIGSDPNELVQVAVISYDSATPSKGNPVLEYLKRSGKPVGQHILFPTGGYILKDENNISQIKTPPNNQAYSQASADWNPIHCNPYFANLAALPGTITHGMWSSAATRSDVERVAAEGHGARVKSYDVSFTGMLLPNTTLKIELKHIGQTSKGYKLISVTTYALPDESSSSAEPTKVLVGTAEVAQASTGYVFTGQGSQEPGMGMELYNESAVARAVWDEADRHLGEVYGFSILEIVRNNPKEKIVHFGGIKGHDIRQRYMEMSYQTTDKDGNVKTLPLFGDIDLRTSRYTFSSPTGLLYATQFAQIALVVTEKAAFEDLREKGLVQEGAPFAGHSLGEYSALASIAGVLPISSLVDVVFFRGITMQRAVERDDQNRSKYAMAAVNPSRIGKSFSDAALREVVDAISKRCQVLLEIVNFNVEGQQYVTAGELVALQTLTNVLNFLKVQKIDIAHLQQTMSLKQVKEHLIEIVDECHKESLLKEEKQGFIVLERGYASIPLPGIDVPFHSRYLWAGVMPFRAYLSKKLNPAHMNPELLINKYIPNLTAEPFQISKAYAERIYQQTNSPRLEKTLKDWSSWLTNSHHLSSGFKRKTSCFPTTSTISSDLLSSVPLQPLPNIKEIYYEYEDEVEAEAAPPPTNESAAASPAVVAAPVAVAVSSGPVAAVTDEPLKAVETLRVLVAQGLKKPLDDVPLSKAIKDLVGGKSTLQNELLGSAQAEFGSAPDKAEEMPLGELGAALQSSYSGTIGKHMSALISRLLGSKMSGGFGMSGVKSHLSKSWGLGPGRTEGALLMALTMEPAKRLGSEAEAKSYLDSVVQAYGKHSSITLSQGGAAGAAGGSAGGAMINSEESEKFQQSQDALVSQQLEVLLRYLKRDSRDGYRLHDLKHADYMRVQDELDSIQKEHRENYLKGIQPVFDPLKARHFDSAWNWVRQTALEMFFDIIYGRLKTVDRDITAKCLVIMNRANPALLDYMQYYLDHTDASKGERYRLAKEFGHAPEQLSGSYWYRPSISGCHLPHGPENYGHFER</sequence>
<dbReference type="Proteomes" id="UP000235388">
    <property type="component" value="Unassembled WGS sequence"/>
</dbReference>
<reference evidence="4 5" key="1">
    <citation type="submission" date="2017-11" db="EMBL/GenBank/DDBJ databases">
        <title>De novo assembly and phasing of dikaryotic genomes from two isolates of Puccinia coronata f. sp. avenae, the causal agent of oat crown rust.</title>
        <authorList>
            <person name="Miller M.E."/>
            <person name="Zhang Y."/>
            <person name="Omidvar V."/>
            <person name="Sperschneider J."/>
            <person name="Schwessinger B."/>
            <person name="Raley C."/>
            <person name="Palmer J.M."/>
            <person name="Garnica D."/>
            <person name="Upadhyaya N."/>
            <person name="Rathjen J."/>
            <person name="Taylor J.M."/>
            <person name="Park R.F."/>
            <person name="Dodds P.N."/>
            <person name="Hirsch C.D."/>
            <person name="Kianian S.F."/>
            <person name="Figueroa M."/>
        </authorList>
    </citation>
    <scope>NUCLEOTIDE SEQUENCE [LARGE SCALE GENOMIC DNA]</scope>
    <source>
        <strain evidence="4">12NC29</strain>
    </source>
</reference>
<dbReference type="PRINTS" id="PR01483">
    <property type="entry name" value="FASYNTHASE"/>
</dbReference>
<dbReference type="InterPro" id="IPR003965">
    <property type="entry name" value="Fatty_acid_synthase"/>
</dbReference>
<dbReference type="InterPro" id="IPR001227">
    <property type="entry name" value="Ac_transferase_dom_sf"/>
</dbReference>
<protein>
    <recommendedName>
        <fullName evidence="3">Carrier domain-containing protein</fullName>
    </recommendedName>
</protein>
<dbReference type="Pfam" id="PF18325">
    <property type="entry name" value="Fas_alpha_ACP"/>
    <property type="match status" value="1"/>
</dbReference>
<dbReference type="SUPFAM" id="SSF54637">
    <property type="entry name" value="Thioesterase/thiol ester dehydrase-isomerase"/>
    <property type="match status" value="1"/>
</dbReference>
<dbReference type="GO" id="GO:0004312">
    <property type="term" value="F:fatty acid synthase activity"/>
    <property type="evidence" value="ECO:0007669"/>
    <property type="project" value="InterPro"/>
</dbReference>
<keyword evidence="5" id="KW-1185">Reference proteome</keyword>
<dbReference type="OrthoDB" id="3243207at2759"/>
<keyword evidence="2" id="KW-0378">Hydrolase</keyword>
<dbReference type="InterPro" id="IPR014043">
    <property type="entry name" value="Acyl_transferase_dom"/>
</dbReference>
<dbReference type="SMART" id="SM00827">
    <property type="entry name" value="PKS_AT"/>
    <property type="match status" value="1"/>
</dbReference>
<evidence type="ECO:0000313" key="5">
    <source>
        <dbReference type="Proteomes" id="UP000235388"/>
    </source>
</evidence>
<dbReference type="Gene3D" id="6.10.140.1400">
    <property type="match status" value="1"/>
</dbReference>
<evidence type="ECO:0000256" key="2">
    <source>
        <dbReference type="ARBA" id="ARBA00022801"/>
    </source>
</evidence>
<dbReference type="SUPFAM" id="SSF52151">
    <property type="entry name" value="FabD/lysophospholipase-like"/>
    <property type="match status" value="1"/>
</dbReference>
<dbReference type="AlphaFoldDB" id="A0A2N5TMG7"/>
<feature type="domain" description="Carrier" evidence="3">
    <location>
        <begin position="726"/>
        <end position="804"/>
    </location>
</feature>
<dbReference type="PANTHER" id="PTHR10982:SF21">
    <property type="entry name" value="FATTY ACID SYNTHASE SUBUNIT BETA"/>
    <property type="match status" value="1"/>
</dbReference>
<dbReference type="Pfam" id="PF22235">
    <property type="entry name" value="FAS1_thioest_ins"/>
    <property type="match status" value="1"/>
</dbReference>
<dbReference type="EMBL" id="PGCJ01000527">
    <property type="protein sequence ID" value="PLW26696.1"/>
    <property type="molecule type" value="Genomic_DNA"/>
</dbReference>
<dbReference type="STRING" id="200324.A0A2N5TMG7"/>
<proteinExistence type="predicted"/>
<dbReference type="InterPro" id="IPR050830">
    <property type="entry name" value="Fungal_FAS"/>
</dbReference>
<dbReference type="InterPro" id="IPR041550">
    <property type="entry name" value="FASI_helical"/>
</dbReference>
<dbReference type="FunFam" id="3.30.70.3330:FF:000001">
    <property type="entry name" value="Fatty acid synthase subunit beta dehydratase"/>
    <property type="match status" value="1"/>
</dbReference>
<dbReference type="PANTHER" id="PTHR10982">
    <property type="entry name" value="MALONYL COA-ACYL CARRIER PROTEIN TRANSACYLASE"/>
    <property type="match status" value="1"/>
</dbReference>
<dbReference type="Pfam" id="PF00698">
    <property type="entry name" value="Acyl_transf_1"/>
    <property type="match status" value="1"/>
</dbReference>
<evidence type="ECO:0000256" key="1">
    <source>
        <dbReference type="ARBA" id="ARBA00022679"/>
    </source>
</evidence>
<dbReference type="InterPro" id="IPR009081">
    <property type="entry name" value="PP-bd_ACP"/>
</dbReference>
<dbReference type="InterPro" id="IPR029069">
    <property type="entry name" value="HotDog_dom_sf"/>
</dbReference>
<evidence type="ECO:0000313" key="4">
    <source>
        <dbReference type="EMBL" id="PLW26696.1"/>
    </source>
</evidence>
<dbReference type="GO" id="GO:0005835">
    <property type="term" value="C:fatty acid synthase complex"/>
    <property type="evidence" value="ECO:0007669"/>
    <property type="project" value="InterPro"/>
</dbReference>
<dbReference type="Gene3D" id="3.30.70.3330">
    <property type="match status" value="1"/>
</dbReference>
<dbReference type="GO" id="GO:0016787">
    <property type="term" value="F:hydrolase activity"/>
    <property type="evidence" value="ECO:0007669"/>
    <property type="project" value="UniProtKB-KW"/>
</dbReference>
<comment type="caution">
    <text evidence="4">The sequence shown here is derived from an EMBL/GenBank/DDBJ whole genome shotgun (WGS) entry which is preliminary data.</text>
</comment>
<dbReference type="FunFam" id="3.40.366.10:FF:000003">
    <property type="entry name" value="Fatty acid synthase subunit beta dehydratase"/>
    <property type="match status" value="1"/>
</dbReference>
<dbReference type="GO" id="GO:0008897">
    <property type="term" value="F:holo-[acyl-carrier-protein] synthase activity"/>
    <property type="evidence" value="ECO:0007669"/>
    <property type="project" value="InterPro"/>
</dbReference>
<gene>
    <name evidence="4" type="ORF">PCANC_18586</name>
</gene>
<dbReference type="InterPro" id="IPR040899">
    <property type="entry name" value="Fas_alpha_ACP"/>
</dbReference>
<dbReference type="Gene3D" id="3.40.50.720">
    <property type="entry name" value="NAD(P)-binding Rossmann-like Domain"/>
    <property type="match status" value="1"/>
</dbReference>
<dbReference type="Gene3D" id="6.10.250.1930">
    <property type="match status" value="1"/>
</dbReference>
<dbReference type="PROSITE" id="PS50075">
    <property type="entry name" value="CARRIER"/>
    <property type="match status" value="1"/>
</dbReference>
<accession>A0A2N5TMG7</accession>
<dbReference type="InterPro" id="IPR016035">
    <property type="entry name" value="Acyl_Trfase/lysoPLipase"/>
</dbReference>
<dbReference type="Gene3D" id="3.10.129.10">
    <property type="entry name" value="Hotdog Thioesterase"/>
    <property type="match status" value="1"/>
</dbReference>
<dbReference type="Gene3D" id="6.10.60.10">
    <property type="match status" value="1"/>
</dbReference>
<name>A0A2N5TMG7_9BASI</name>
<organism evidence="4 5">
    <name type="scientific">Puccinia coronata f. sp. avenae</name>
    <dbReference type="NCBI Taxonomy" id="200324"/>
    <lineage>
        <taxon>Eukaryota</taxon>
        <taxon>Fungi</taxon>
        <taxon>Dikarya</taxon>
        <taxon>Basidiomycota</taxon>
        <taxon>Pucciniomycotina</taxon>
        <taxon>Pucciniomycetes</taxon>
        <taxon>Pucciniales</taxon>
        <taxon>Pucciniaceae</taxon>
        <taxon>Puccinia</taxon>
    </lineage>
</organism>
<evidence type="ECO:0000259" key="3">
    <source>
        <dbReference type="PROSITE" id="PS50075"/>
    </source>
</evidence>
<dbReference type="Pfam" id="PF18314">
    <property type="entry name" value="FAS_I_H"/>
    <property type="match status" value="1"/>
</dbReference>
<dbReference type="Gene3D" id="2.40.128.700">
    <property type="match status" value="1"/>
</dbReference>
<dbReference type="Gene3D" id="3.40.366.10">
    <property type="entry name" value="Malonyl-Coenzyme A Acyl Carrier Protein, domain 2"/>
    <property type="match status" value="1"/>
</dbReference>
<keyword evidence="1" id="KW-0808">Transferase</keyword>